<sequence>MYLKPPPGLVQAAAVRHNATTILLIVLAMLAPCIFYFATAKSIVDIWIKSETFAHGFIILPISLWLIWRRRANFTALPPTPYWPALALVALAGFGWLLARAGEVQVVQQYMFVAMLPLTALAVLGRRLAGSLAFPLLFVLAAVPFGEIFIGPLISFTADFTVLAVQLTGIPVLRDGTHFEIPSGSWSVVEACSGVRYLISSVTIGLLYAYLTYRSTSRRILFIVFSVIVPIIANGLRAYMIVMIGHLSGMTLAVGVDHLIYGWAFFGLVMFIMFWIGSYWREDEAPAPAAAAPGLATRRSDTGAANFAAIAAALIVLAALWPAFAAYNSRVTHNPKPVQFGPVSIKWPAAPVFSTWKPEYMAGDASFTGTYQAATGAPGQPVGLTVLYYRNQASNKALISSVNVVAARQQDWHQTGSALHSEQLAGATFGLRETRLQGRFGKMLVWHWNWIDNRFTANDYVGKLRQAQAKLMFRGDDGAAVMVSAPYEENPEAARTAMRAFMNANLASVEAALAAAQGN</sequence>
<feature type="transmembrane region" description="Helical" evidence="8">
    <location>
        <begin position="220"/>
        <end position="240"/>
    </location>
</feature>
<comment type="subcellular location">
    <subcellularLocation>
        <location evidence="1">Cell membrane</location>
        <topology evidence="1">Multi-pass membrane protein</topology>
    </subcellularLocation>
</comment>
<evidence type="ECO:0000256" key="5">
    <source>
        <dbReference type="ARBA" id="ARBA00022801"/>
    </source>
</evidence>
<dbReference type="Pfam" id="PF09721">
    <property type="entry name" value="Exosortase_EpsH"/>
    <property type="match status" value="1"/>
</dbReference>
<dbReference type="AlphaFoldDB" id="A0A2G8T043"/>
<evidence type="ECO:0000256" key="1">
    <source>
        <dbReference type="ARBA" id="ARBA00004651"/>
    </source>
</evidence>
<evidence type="ECO:0000256" key="8">
    <source>
        <dbReference type="SAM" id="Phobius"/>
    </source>
</evidence>
<dbReference type="OrthoDB" id="9797363at2"/>
<comment type="caution">
    <text evidence="10">The sequence shown here is derived from an EMBL/GenBank/DDBJ whole genome shotgun (WGS) entry which is preliminary data.</text>
</comment>
<evidence type="ECO:0000313" key="11">
    <source>
        <dbReference type="Proteomes" id="UP000228593"/>
    </source>
</evidence>
<dbReference type="RefSeq" id="WP_099916412.1">
    <property type="nucleotide sequence ID" value="NZ_BMHS01000024.1"/>
</dbReference>
<name>A0A2G8T043_9BURK</name>
<dbReference type="NCBIfam" id="TIGR04178">
    <property type="entry name" value="exo_archaeo"/>
    <property type="match status" value="1"/>
</dbReference>
<keyword evidence="5" id="KW-0378">Hydrolase</keyword>
<keyword evidence="7 8" id="KW-0472">Membrane</keyword>
<feature type="transmembrane region" description="Helical" evidence="8">
    <location>
        <begin position="260"/>
        <end position="280"/>
    </location>
</feature>
<gene>
    <name evidence="10" type="ORF">CR103_12965</name>
</gene>
<feature type="transmembrane region" description="Helical" evidence="8">
    <location>
        <begin position="307"/>
        <end position="327"/>
    </location>
</feature>
<dbReference type="GO" id="GO:0008233">
    <property type="term" value="F:peptidase activity"/>
    <property type="evidence" value="ECO:0007669"/>
    <property type="project" value="UniProtKB-KW"/>
</dbReference>
<feature type="transmembrane region" description="Helical" evidence="8">
    <location>
        <begin position="52"/>
        <end position="68"/>
    </location>
</feature>
<dbReference type="Pfam" id="PF11984">
    <property type="entry name" value="DUF3485"/>
    <property type="match status" value="1"/>
</dbReference>
<dbReference type="NCBIfam" id="TIGR03109">
    <property type="entry name" value="exosort_XrtA"/>
    <property type="match status" value="1"/>
</dbReference>
<dbReference type="EMBL" id="PDOB01000019">
    <property type="protein sequence ID" value="PIL39389.1"/>
    <property type="molecule type" value="Genomic_DNA"/>
</dbReference>
<dbReference type="NCBIfam" id="TIGR02914">
    <property type="entry name" value="EpsI_fam"/>
    <property type="match status" value="1"/>
</dbReference>
<organism evidence="10 11">
    <name type="scientific">Massilia psychrophila</name>
    <dbReference type="NCBI Taxonomy" id="1603353"/>
    <lineage>
        <taxon>Bacteria</taxon>
        <taxon>Pseudomonadati</taxon>
        <taxon>Pseudomonadota</taxon>
        <taxon>Betaproteobacteria</taxon>
        <taxon>Burkholderiales</taxon>
        <taxon>Oxalobacteraceae</taxon>
        <taxon>Telluria group</taxon>
        <taxon>Massilia</taxon>
    </lineage>
</organism>
<dbReference type="InterPro" id="IPR026392">
    <property type="entry name" value="Exo/Archaeosortase_dom"/>
</dbReference>
<evidence type="ECO:0000256" key="2">
    <source>
        <dbReference type="ARBA" id="ARBA00022475"/>
    </source>
</evidence>
<dbReference type="InterPro" id="IPR019127">
    <property type="entry name" value="Exosortase"/>
</dbReference>
<evidence type="ECO:0000256" key="4">
    <source>
        <dbReference type="ARBA" id="ARBA00022692"/>
    </source>
</evidence>
<feature type="transmembrane region" description="Helical" evidence="8">
    <location>
        <begin position="80"/>
        <end position="101"/>
    </location>
</feature>
<dbReference type="InterPro" id="IPR014263">
    <property type="entry name" value="Methanolan_biosynth_EpsI"/>
</dbReference>
<dbReference type="InterPro" id="IPR017540">
    <property type="entry name" value="Exosortase-1"/>
</dbReference>
<evidence type="ECO:0000256" key="6">
    <source>
        <dbReference type="ARBA" id="ARBA00022989"/>
    </source>
</evidence>
<keyword evidence="2" id="KW-1003">Cell membrane</keyword>
<dbReference type="InterPro" id="IPR013426">
    <property type="entry name" value="EpsH-like"/>
</dbReference>
<dbReference type="GO" id="GO:0006508">
    <property type="term" value="P:proteolysis"/>
    <property type="evidence" value="ECO:0007669"/>
    <property type="project" value="UniProtKB-KW"/>
</dbReference>
<feature type="transmembrane region" description="Helical" evidence="8">
    <location>
        <begin position="132"/>
        <end position="154"/>
    </location>
</feature>
<dbReference type="GO" id="GO:0005886">
    <property type="term" value="C:plasma membrane"/>
    <property type="evidence" value="ECO:0007669"/>
    <property type="project" value="UniProtKB-SubCell"/>
</dbReference>
<evidence type="ECO:0000256" key="7">
    <source>
        <dbReference type="ARBA" id="ARBA00023136"/>
    </source>
</evidence>
<reference evidence="10 11" key="1">
    <citation type="submission" date="2017-10" db="EMBL/GenBank/DDBJ databases">
        <title>Massilia psychrophilum sp. nov., a novel purple-pigmented bacterium isolated from Tianshan glacier, Xinjiang Municipality, China.</title>
        <authorList>
            <person name="Wang H."/>
        </authorList>
    </citation>
    <scope>NUCLEOTIDE SEQUENCE [LARGE SCALE GENOMIC DNA]</scope>
    <source>
        <strain evidence="10 11">JCM 30813</strain>
    </source>
</reference>
<keyword evidence="11" id="KW-1185">Reference proteome</keyword>
<proteinExistence type="predicted"/>
<accession>A0A2G8T043</accession>
<evidence type="ECO:0000259" key="9">
    <source>
        <dbReference type="Pfam" id="PF11984"/>
    </source>
</evidence>
<feature type="domain" description="Methanolan biosynthesis EpsI" evidence="9">
    <location>
        <begin position="314"/>
        <end position="510"/>
    </location>
</feature>
<evidence type="ECO:0000313" key="10">
    <source>
        <dbReference type="EMBL" id="PIL39389.1"/>
    </source>
</evidence>
<keyword evidence="4 8" id="KW-0812">Transmembrane</keyword>
<feature type="transmembrane region" description="Helical" evidence="8">
    <location>
        <begin position="195"/>
        <end position="213"/>
    </location>
</feature>
<keyword evidence="6 8" id="KW-1133">Transmembrane helix</keyword>
<dbReference type="Proteomes" id="UP000228593">
    <property type="component" value="Unassembled WGS sequence"/>
</dbReference>
<protein>
    <submittedName>
        <fullName evidence="10">Exosortase A</fullName>
    </submittedName>
</protein>
<dbReference type="NCBIfam" id="TIGR02602">
    <property type="entry name" value="8TM_EpsH"/>
    <property type="match status" value="1"/>
</dbReference>
<feature type="transmembrane region" description="Helical" evidence="8">
    <location>
        <begin position="21"/>
        <end position="40"/>
    </location>
</feature>
<feature type="transmembrane region" description="Helical" evidence="8">
    <location>
        <begin position="107"/>
        <end position="125"/>
    </location>
</feature>
<keyword evidence="3" id="KW-0645">Protease</keyword>
<evidence type="ECO:0000256" key="3">
    <source>
        <dbReference type="ARBA" id="ARBA00022670"/>
    </source>
</evidence>